<evidence type="ECO:0000313" key="3">
    <source>
        <dbReference type="Proteomes" id="UP000005709"/>
    </source>
</evidence>
<dbReference type="AlphaFoldDB" id="C8PES6"/>
<dbReference type="Proteomes" id="UP000005709">
    <property type="component" value="Unassembled WGS sequence"/>
</dbReference>
<sequence>MKKIVLASVLVAGVLFAADFQNSTPEQINASVASADAKSLSEAAFEIDKRAGELRAQARDLKRGFKTEFKKKLDAMSVEDREKFLDEFRKNYNAQAGKLSVEQADRLDIELKDRGNFGKFKRPACGFGPHRSQMAPGECGHMPHKGMGGGAERAMPPRDAMPCNQNAGAAACPMTQQ</sequence>
<feature type="signal peptide" evidence="1">
    <location>
        <begin position="1"/>
        <end position="17"/>
    </location>
</feature>
<dbReference type="Pfam" id="PF06518">
    <property type="entry name" value="DUF1104"/>
    <property type="match status" value="1"/>
</dbReference>
<dbReference type="eggNOG" id="ENOG503192F">
    <property type="taxonomic scope" value="Bacteria"/>
</dbReference>
<feature type="chain" id="PRO_5002991031" description="DUF1104 domain-containing protein" evidence="1">
    <location>
        <begin position="18"/>
        <end position="177"/>
    </location>
</feature>
<evidence type="ECO:0000313" key="2">
    <source>
        <dbReference type="EMBL" id="EEV18554.1"/>
    </source>
</evidence>
<keyword evidence="1" id="KW-0732">Signal</keyword>
<protein>
    <recommendedName>
        <fullName evidence="4">DUF1104 domain-containing protein</fullName>
    </recommendedName>
</protein>
<gene>
    <name evidence="2" type="ORF">CAMGR0001_2565</name>
</gene>
<evidence type="ECO:0008006" key="4">
    <source>
        <dbReference type="Google" id="ProtNLM"/>
    </source>
</evidence>
<organism evidence="2 3">
    <name type="scientific">Campylobacter gracilis RM3268</name>
    <dbReference type="NCBI Taxonomy" id="553220"/>
    <lineage>
        <taxon>Bacteria</taxon>
        <taxon>Pseudomonadati</taxon>
        <taxon>Campylobacterota</taxon>
        <taxon>Epsilonproteobacteria</taxon>
        <taxon>Campylobacterales</taxon>
        <taxon>Campylobacteraceae</taxon>
        <taxon>Campylobacter</taxon>
    </lineage>
</organism>
<reference evidence="2 3" key="1">
    <citation type="submission" date="2009-07" db="EMBL/GenBank/DDBJ databases">
        <authorList>
            <person name="Madupu R."/>
            <person name="Sebastian Y."/>
            <person name="Durkin A.S."/>
            <person name="Torralba M."/>
            <person name="Methe B."/>
            <person name="Sutton G.G."/>
            <person name="Strausberg R.L."/>
            <person name="Nelson K.E."/>
        </authorList>
    </citation>
    <scope>NUCLEOTIDE SEQUENCE [LARGE SCALE GENOMIC DNA]</scope>
    <source>
        <strain evidence="2 3">RM3268</strain>
    </source>
</reference>
<name>C8PES6_9BACT</name>
<comment type="caution">
    <text evidence="2">The sequence shown here is derived from an EMBL/GenBank/DDBJ whole genome shotgun (WGS) entry which is preliminary data.</text>
</comment>
<dbReference type="EMBL" id="ACYG01000009">
    <property type="protein sequence ID" value="EEV18554.1"/>
    <property type="molecule type" value="Genomic_DNA"/>
</dbReference>
<dbReference type="OrthoDB" id="5355579at2"/>
<proteinExistence type="predicted"/>
<evidence type="ECO:0000256" key="1">
    <source>
        <dbReference type="SAM" id="SignalP"/>
    </source>
</evidence>
<accession>C8PES6</accession>
<dbReference type="RefSeq" id="WP_005869583.1">
    <property type="nucleotide sequence ID" value="NZ_ACYG01000009.1"/>
</dbReference>
<keyword evidence="3" id="KW-1185">Reference proteome</keyword>
<dbReference type="InterPro" id="IPR009488">
    <property type="entry name" value="DUF1104"/>
</dbReference>